<keyword evidence="8" id="KW-0862">Zinc</keyword>
<dbReference type="GO" id="GO:0046872">
    <property type="term" value="F:metal ion binding"/>
    <property type="evidence" value="ECO:0007669"/>
    <property type="project" value="UniProtKB-KW"/>
</dbReference>
<dbReference type="GeneTree" id="ENSGT00940000153284"/>
<organism evidence="12">
    <name type="scientific">Balaenoptera musculus</name>
    <name type="common">Blue whale</name>
    <dbReference type="NCBI Taxonomy" id="9771"/>
    <lineage>
        <taxon>Eukaryota</taxon>
        <taxon>Metazoa</taxon>
        <taxon>Chordata</taxon>
        <taxon>Craniata</taxon>
        <taxon>Vertebrata</taxon>
        <taxon>Euteleostomi</taxon>
        <taxon>Mammalia</taxon>
        <taxon>Eutheria</taxon>
        <taxon>Laurasiatheria</taxon>
        <taxon>Artiodactyla</taxon>
        <taxon>Whippomorpha</taxon>
        <taxon>Cetacea</taxon>
        <taxon>Mysticeti</taxon>
        <taxon>Balaenopteridae</taxon>
        <taxon>Balaenoptera</taxon>
    </lineage>
</organism>
<dbReference type="GO" id="GO:0016579">
    <property type="term" value="P:protein deubiquitination"/>
    <property type="evidence" value="ECO:0007669"/>
    <property type="project" value="TreeGrafter"/>
</dbReference>
<reference evidence="12" key="1">
    <citation type="submission" date="2023-09" db="UniProtKB">
        <authorList>
            <consortium name="Ensembl"/>
        </authorList>
    </citation>
    <scope>IDENTIFICATION</scope>
</reference>
<proteinExistence type="inferred from homology"/>
<dbReference type="Gene3D" id="3.90.70.10">
    <property type="entry name" value="Cysteine proteinases"/>
    <property type="match status" value="1"/>
</dbReference>
<dbReference type="PANTHER" id="PTHR24006">
    <property type="entry name" value="UBIQUITIN CARBOXYL-TERMINAL HYDROLASE"/>
    <property type="match status" value="1"/>
</dbReference>
<dbReference type="OMA" id="ETRETKW"/>
<evidence type="ECO:0000256" key="7">
    <source>
        <dbReference type="ARBA" id="ARBA00022807"/>
    </source>
</evidence>
<dbReference type="AlphaFoldDB" id="A0A8C0CSC7"/>
<sequence>MQEETRETKWKIKDFPGGPVVKTPYPTCCRIINQNWVPEVFQGTLTNETRCLNCETVIYKDEDFLDLSVHVEQSTSITHCLRDFSNTETLCSEQKYDCEMRCNKQEAQKRMRSQKAAYDFGPAPQAIQAHEAALQVHQAILPGGLLAGSPALQHLPRGDEPGPHVRPGHSGGSLRWWFTTAVVLILGIILLL</sequence>
<accession>A0A8C0CSC7</accession>
<comment type="catalytic activity">
    <reaction evidence="1">
        <text>Thiol-dependent hydrolysis of ester, thioester, amide, peptide and isopeptide bonds formed by the C-terminal Gly of ubiquitin (a 76-residue protein attached to proteins as an intracellular targeting signal).</text>
        <dbReference type="EC" id="3.4.19.12"/>
    </reaction>
</comment>
<dbReference type="GO" id="GO:0006508">
    <property type="term" value="P:proteolysis"/>
    <property type="evidence" value="ECO:0007669"/>
    <property type="project" value="UniProtKB-KW"/>
</dbReference>
<dbReference type="PROSITE" id="PS50235">
    <property type="entry name" value="USP_3"/>
    <property type="match status" value="1"/>
</dbReference>
<evidence type="ECO:0000313" key="12">
    <source>
        <dbReference type="Ensembl" id="ENSBMSP00010010711.1"/>
    </source>
</evidence>
<dbReference type="GO" id="GO:0004843">
    <property type="term" value="F:cysteine-type deubiquitinase activity"/>
    <property type="evidence" value="ECO:0007669"/>
    <property type="project" value="UniProtKB-EC"/>
</dbReference>
<evidence type="ECO:0000256" key="5">
    <source>
        <dbReference type="ARBA" id="ARBA00022786"/>
    </source>
</evidence>
<dbReference type="PANTHER" id="PTHR24006:SF714">
    <property type="entry name" value="UBIQUITIN CARBOXYL-TERMINAL HYDROLASE 46"/>
    <property type="match status" value="1"/>
</dbReference>
<keyword evidence="3" id="KW-0645">Protease</keyword>
<name>A0A8C0CSC7_BALMU</name>
<keyword evidence="10" id="KW-0812">Transmembrane</keyword>
<dbReference type="GO" id="GO:0005634">
    <property type="term" value="C:nucleus"/>
    <property type="evidence" value="ECO:0007669"/>
    <property type="project" value="TreeGrafter"/>
</dbReference>
<feature type="domain" description="USP" evidence="11">
    <location>
        <begin position="1"/>
        <end position="192"/>
    </location>
</feature>
<keyword evidence="7" id="KW-0788">Thiol protease</keyword>
<comment type="similarity">
    <text evidence="9">Belongs to the peptidase C19 family. USP12/USP46 subfamily.</text>
</comment>
<evidence type="ECO:0000256" key="9">
    <source>
        <dbReference type="ARBA" id="ARBA00038282"/>
    </source>
</evidence>
<evidence type="ECO:0000256" key="4">
    <source>
        <dbReference type="ARBA" id="ARBA00022723"/>
    </source>
</evidence>
<protein>
    <recommendedName>
        <fullName evidence="2">ubiquitinyl hydrolase 1</fullName>
        <ecNumber evidence="2">3.4.19.12</ecNumber>
    </recommendedName>
</protein>
<evidence type="ECO:0000256" key="2">
    <source>
        <dbReference type="ARBA" id="ARBA00012759"/>
    </source>
</evidence>
<evidence type="ECO:0000256" key="1">
    <source>
        <dbReference type="ARBA" id="ARBA00000707"/>
    </source>
</evidence>
<dbReference type="SUPFAM" id="SSF54001">
    <property type="entry name" value="Cysteine proteinases"/>
    <property type="match status" value="1"/>
</dbReference>
<evidence type="ECO:0000256" key="3">
    <source>
        <dbReference type="ARBA" id="ARBA00022670"/>
    </source>
</evidence>
<dbReference type="Ensembl" id="ENSBMST00010011891.1">
    <property type="protein sequence ID" value="ENSBMSP00010010711.1"/>
    <property type="gene ID" value="ENSBMSG00010007851.1"/>
</dbReference>
<dbReference type="InterPro" id="IPR050164">
    <property type="entry name" value="Peptidase_C19"/>
</dbReference>
<dbReference type="InterPro" id="IPR038765">
    <property type="entry name" value="Papain-like_cys_pep_sf"/>
</dbReference>
<evidence type="ECO:0000256" key="8">
    <source>
        <dbReference type="ARBA" id="ARBA00022833"/>
    </source>
</evidence>
<evidence type="ECO:0000256" key="10">
    <source>
        <dbReference type="SAM" id="Phobius"/>
    </source>
</evidence>
<keyword evidence="4" id="KW-0479">Metal-binding</keyword>
<evidence type="ECO:0000259" key="11">
    <source>
        <dbReference type="PROSITE" id="PS50235"/>
    </source>
</evidence>
<dbReference type="InterPro" id="IPR028889">
    <property type="entry name" value="USP"/>
</dbReference>
<keyword evidence="6" id="KW-0378">Hydrolase</keyword>
<dbReference type="EC" id="3.4.19.12" evidence="2"/>
<dbReference type="GO" id="GO:0005829">
    <property type="term" value="C:cytosol"/>
    <property type="evidence" value="ECO:0007669"/>
    <property type="project" value="TreeGrafter"/>
</dbReference>
<evidence type="ECO:0000256" key="6">
    <source>
        <dbReference type="ARBA" id="ARBA00022801"/>
    </source>
</evidence>
<keyword evidence="10" id="KW-1133">Transmembrane helix</keyword>
<keyword evidence="10" id="KW-0472">Membrane</keyword>
<keyword evidence="5" id="KW-0833">Ubl conjugation pathway</keyword>
<feature type="transmembrane region" description="Helical" evidence="10">
    <location>
        <begin position="174"/>
        <end position="191"/>
    </location>
</feature>